<evidence type="ECO:0000256" key="1">
    <source>
        <dbReference type="SAM" id="Coils"/>
    </source>
</evidence>
<dbReference type="Proteomes" id="UP000504606">
    <property type="component" value="Unplaced"/>
</dbReference>
<organism evidence="3 4">
    <name type="scientific">Frankliniella occidentalis</name>
    <name type="common">Western flower thrips</name>
    <name type="synonym">Euthrips occidentalis</name>
    <dbReference type="NCBI Taxonomy" id="133901"/>
    <lineage>
        <taxon>Eukaryota</taxon>
        <taxon>Metazoa</taxon>
        <taxon>Ecdysozoa</taxon>
        <taxon>Arthropoda</taxon>
        <taxon>Hexapoda</taxon>
        <taxon>Insecta</taxon>
        <taxon>Pterygota</taxon>
        <taxon>Neoptera</taxon>
        <taxon>Paraneoptera</taxon>
        <taxon>Thysanoptera</taxon>
        <taxon>Terebrantia</taxon>
        <taxon>Thripoidea</taxon>
        <taxon>Thripidae</taxon>
        <taxon>Frankliniella</taxon>
    </lineage>
</organism>
<sequence length="149" mass="17255">MRQVSDAKQTSKSSERAPSSRNHMKIVEENGRKQNLKSILNDESLEQSASSSDELGDEFTMSTVQRLKRKCADQAEEIKELNAALQRAEEHCSNLVRLNNMWQEKELNRKKSGSSSSSKHKSEERFHPYKKSSSLREKWGRTTQMKRRI</sequence>
<feature type="compositionally biased region" description="Polar residues" evidence="2">
    <location>
        <begin position="1"/>
        <end position="21"/>
    </location>
</feature>
<keyword evidence="3" id="KW-1185">Reference proteome</keyword>
<dbReference type="AlphaFoldDB" id="A0A9C6X7W7"/>
<feature type="region of interest" description="Disordered" evidence="2">
    <location>
        <begin position="1"/>
        <end position="59"/>
    </location>
</feature>
<evidence type="ECO:0000313" key="3">
    <source>
        <dbReference type="Proteomes" id="UP000504606"/>
    </source>
</evidence>
<dbReference type="RefSeq" id="XP_052130733.1">
    <property type="nucleotide sequence ID" value="XM_052274773.1"/>
</dbReference>
<dbReference type="KEGG" id="foc:113210632"/>
<keyword evidence="1" id="KW-0175">Coiled coil</keyword>
<evidence type="ECO:0000256" key="2">
    <source>
        <dbReference type="SAM" id="MobiDB-lite"/>
    </source>
</evidence>
<name>A0A9C6X7W7_FRAOC</name>
<evidence type="ECO:0000313" key="4">
    <source>
        <dbReference type="RefSeq" id="XP_052130733.1"/>
    </source>
</evidence>
<gene>
    <name evidence="4" type="primary">LOC113210632</name>
</gene>
<dbReference type="GeneID" id="113210632"/>
<accession>A0A9C6X7W7</accession>
<feature type="coiled-coil region" evidence="1">
    <location>
        <begin position="64"/>
        <end position="98"/>
    </location>
</feature>
<reference evidence="4" key="1">
    <citation type="submission" date="2025-08" db="UniProtKB">
        <authorList>
            <consortium name="RefSeq"/>
        </authorList>
    </citation>
    <scope>IDENTIFICATION</scope>
    <source>
        <tissue evidence="4">Whole organism</tissue>
    </source>
</reference>
<feature type="region of interest" description="Disordered" evidence="2">
    <location>
        <begin position="103"/>
        <end position="149"/>
    </location>
</feature>
<proteinExistence type="predicted"/>
<protein>
    <submittedName>
        <fullName evidence="4">Uncharacterized protein LOC113210632 isoform X1</fullName>
    </submittedName>
</protein>